<name>A0A7I9Z5N4_9MYCO</name>
<feature type="coiled-coil region" evidence="1">
    <location>
        <begin position="84"/>
        <end position="131"/>
    </location>
</feature>
<evidence type="ECO:0000256" key="1">
    <source>
        <dbReference type="SAM" id="Coils"/>
    </source>
</evidence>
<dbReference type="EMBL" id="BLLA01000001">
    <property type="protein sequence ID" value="GFG96270.1"/>
    <property type="molecule type" value="Genomic_DNA"/>
</dbReference>
<proteinExistence type="predicted"/>
<gene>
    <name evidence="2" type="ORF">MTIM_21490</name>
</gene>
<dbReference type="AlphaFoldDB" id="A0A7I9Z5N4"/>
<evidence type="ECO:0000313" key="3">
    <source>
        <dbReference type="Proteomes" id="UP000465301"/>
    </source>
</evidence>
<keyword evidence="1" id="KW-0175">Coiled coil</keyword>
<comment type="caution">
    <text evidence="2">The sequence shown here is derived from an EMBL/GenBank/DDBJ whole genome shotgun (WGS) entry which is preliminary data.</text>
</comment>
<sequence length="166" mass="19264">MRVVEVPRAHRPDPDARLPLPSMETLARLFLSSDYQCKILLQSLVHRYASGDIGDELRSAMEQFAASVDLHRVLSEDPSYRQARDEIETLRRRLRHDVDAADQRDQELARLRRESEELRRLRIRVAELESVVASAAYPLHQAGQHDVMLSRQQRRAAERAARKGRY</sequence>
<reference evidence="2 3" key="1">
    <citation type="journal article" date="2019" name="Emerg. Microbes Infect.">
        <title>Comprehensive subspecies identification of 175 nontuberculous mycobacteria species based on 7547 genomic profiles.</title>
        <authorList>
            <person name="Matsumoto Y."/>
            <person name="Kinjo T."/>
            <person name="Motooka D."/>
            <person name="Nabeya D."/>
            <person name="Jung N."/>
            <person name="Uechi K."/>
            <person name="Horii T."/>
            <person name="Iida T."/>
            <person name="Fujita J."/>
            <person name="Nakamura S."/>
        </authorList>
    </citation>
    <scope>NUCLEOTIDE SEQUENCE [LARGE SCALE GENOMIC DNA]</scope>
    <source>
        <strain evidence="2 3">JCM 30726</strain>
    </source>
</reference>
<protein>
    <recommendedName>
        <fullName evidence="4">Septation ring formation regulator EzrA</fullName>
    </recommendedName>
</protein>
<evidence type="ECO:0000313" key="2">
    <source>
        <dbReference type="EMBL" id="GFG96270.1"/>
    </source>
</evidence>
<organism evidence="2 3">
    <name type="scientific">Mycobacterium timonense</name>
    <dbReference type="NCBI Taxonomy" id="701043"/>
    <lineage>
        <taxon>Bacteria</taxon>
        <taxon>Bacillati</taxon>
        <taxon>Actinomycetota</taxon>
        <taxon>Actinomycetes</taxon>
        <taxon>Mycobacteriales</taxon>
        <taxon>Mycobacteriaceae</taxon>
        <taxon>Mycobacterium</taxon>
        <taxon>Mycobacterium avium complex (MAC)</taxon>
    </lineage>
</organism>
<accession>A0A7I9Z5N4</accession>
<dbReference type="Proteomes" id="UP000465301">
    <property type="component" value="Unassembled WGS sequence"/>
</dbReference>
<evidence type="ECO:0008006" key="4">
    <source>
        <dbReference type="Google" id="ProtNLM"/>
    </source>
</evidence>
<keyword evidence="3" id="KW-1185">Reference proteome</keyword>